<accession>A0A9X2IPE7</accession>
<evidence type="ECO:0000256" key="2">
    <source>
        <dbReference type="ARBA" id="ARBA00023015"/>
    </source>
</evidence>
<dbReference type="PROSITE" id="PS01063">
    <property type="entry name" value="SIGMA70_ECF"/>
    <property type="match status" value="1"/>
</dbReference>
<dbReference type="GO" id="GO:0006352">
    <property type="term" value="P:DNA-templated transcription initiation"/>
    <property type="evidence" value="ECO:0007669"/>
    <property type="project" value="InterPro"/>
</dbReference>
<name>A0A9X2IPE7_9BACI</name>
<reference evidence="9" key="1">
    <citation type="submission" date="2022-05" db="EMBL/GenBank/DDBJ databases">
        <title>Comparative Genomics of Spacecraft Associated Microbes.</title>
        <authorList>
            <person name="Tran M.T."/>
            <person name="Wright A."/>
            <person name="Seuylemezian A."/>
            <person name="Eisen J."/>
            <person name="Coil D."/>
        </authorList>
    </citation>
    <scope>NUCLEOTIDE SEQUENCE</scope>
    <source>
        <strain evidence="9">214.1.1</strain>
    </source>
</reference>
<dbReference type="AlphaFoldDB" id="A0A9X2IPE7"/>
<evidence type="ECO:0000259" key="7">
    <source>
        <dbReference type="Pfam" id="PF04542"/>
    </source>
</evidence>
<keyword evidence="10" id="KW-1185">Reference proteome</keyword>
<comment type="similarity">
    <text evidence="1 6">Belongs to the sigma-70 factor family. ECF subfamily.</text>
</comment>
<dbReference type="InterPro" id="IPR000838">
    <property type="entry name" value="RNA_pol_sigma70_ECF_CS"/>
</dbReference>
<dbReference type="EMBL" id="JAMBOL010000009">
    <property type="protein sequence ID" value="MCM3714756.1"/>
    <property type="molecule type" value="Genomic_DNA"/>
</dbReference>
<keyword evidence="2 6" id="KW-0805">Transcription regulation</keyword>
<dbReference type="Pfam" id="PF08281">
    <property type="entry name" value="Sigma70_r4_2"/>
    <property type="match status" value="1"/>
</dbReference>
<dbReference type="GO" id="GO:0016987">
    <property type="term" value="F:sigma factor activity"/>
    <property type="evidence" value="ECO:0007669"/>
    <property type="project" value="UniProtKB-KW"/>
</dbReference>
<feature type="domain" description="RNA polymerase sigma factor 70 region 4 type 2" evidence="8">
    <location>
        <begin position="111"/>
        <end position="159"/>
    </location>
</feature>
<dbReference type="InterPro" id="IPR013325">
    <property type="entry name" value="RNA_pol_sigma_r2"/>
</dbReference>
<dbReference type="PANTHER" id="PTHR43133">
    <property type="entry name" value="RNA POLYMERASE ECF-TYPE SIGMA FACTO"/>
    <property type="match status" value="1"/>
</dbReference>
<dbReference type="Gene3D" id="1.10.10.10">
    <property type="entry name" value="Winged helix-like DNA-binding domain superfamily/Winged helix DNA-binding domain"/>
    <property type="match status" value="1"/>
</dbReference>
<dbReference type="Gene3D" id="1.10.1740.10">
    <property type="match status" value="1"/>
</dbReference>
<proteinExistence type="inferred from homology"/>
<dbReference type="Pfam" id="PF04542">
    <property type="entry name" value="Sigma70_r2"/>
    <property type="match status" value="1"/>
</dbReference>
<keyword evidence="3 6" id="KW-0731">Sigma factor</keyword>
<evidence type="ECO:0000256" key="3">
    <source>
        <dbReference type="ARBA" id="ARBA00023082"/>
    </source>
</evidence>
<dbReference type="GO" id="GO:0003677">
    <property type="term" value="F:DNA binding"/>
    <property type="evidence" value="ECO:0007669"/>
    <property type="project" value="UniProtKB-KW"/>
</dbReference>
<evidence type="ECO:0000256" key="6">
    <source>
        <dbReference type="RuleBase" id="RU000716"/>
    </source>
</evidence>
<feature type="domain" description="RNA polymerase sigma-70 region 2" evidence="7">
    <location>
        <begin position="10"/>
        <end position="76"/>
    </location>
</feature>
<dbReference type="InterPro" id="IPR007627">
    <property type="entry name" value="RNA_pol_sigma70_r2"/>
</dbReference>
<dbReference type="NCBIfam" id="TIGR02937">
    <property type="entry name" value="sigma70-ECF"/>
    <property type="match status" value="1"/>
</dbReference>
<comment type="caution">
    <text evidence="9">The sequence shown here is derived from an EMBL/GenBank/DDBJ whole genome shotgun (WGS) entry which is preliminary data.</text>
</comment>
<dbReference type="CDD" id="cd06171">
    <property type="entry name" value="Sigma70_r4"/>
    <property type="match status" value="1"/>
</dbReference>
<protein>
    <recommendedName>
        <fullName evidence="6">RNA polymerase sigma factor</fullName>
    </recommendedName>
</protein>
<dbReference type="SUPFAM" id="SSF88659">
    <property type="entry name" value="Sigma3 and sigma4 domains of RNA polymerase sigma factors"/>
    <property type="match status" value="1"/>
</dbReference>
<dbReference type="InterPro" id="IPR013324">
    <property type="entry name" value="RNA_pol_sigma_r3/r4-like"/>
</dbReference>
<keyword evidence="4 6" id="KW-0238">DNA-binding</keyword>
<dbReference type="GO" id="GO:0006950">
    <property type="term" value="P:response to stress"/>
    <property type="evidence" value="ECO:0007669"/>
    <property type="project" value="UniProtKB-ARBA"/>
</dbReference>
<evidence type="ECO:0000313" key="9">
    <source>
        <dbReference type="EMBL" id="MCM3714756.1"/>
    </source>
</evidence>
<keyword evidence="5 6" id="KW-0804">Transcription</keyword>
<dbReference type="InterPro" id="IPR036388">
    <property type="entry name" value="WH-like_DNA-bd_sf"/>
</dbReference>
<dbReference type="InterPro" id="IPR039425">
    <property type="entry name" value="RNA_pol_sigma-70-like"/>
</dbReference>
<dbReference type="Proteomes" id="UP001139179">
    <property type="component" value="Unassembled WGS sequence"/>
</dbReference>
<dbReference type="PANTHER" id="PTHR43133:SF60">
    <property type="entry name" value="RNA POLYMERASE SIGMA FACTOR SIGV"/>
    <property type="match status" value="1"/>
</dbReference>
<dbReference type="NCBIfam" id="NF009195">
    <property type="entry name" value="PRK12543.1"/>
    <property type="match status" value="1"/>
</dbReference>
<dbReference type="SUPFAM" id="SSF88946">
    <property type="entry name" value="Sigma2 domain of RNA polymerase sigma factors"/>
    <property type="match status" value="1"/>
</dbReference>
<evidence type="ECO:0000256" key="1">
    <source>
        <dbReference type="ARBA" id="ARBA00010641"/>
    </source>
</evidence>
<evidence type="ECO:0000259" key="8">
    <source>
        <dbReference type="Pfam" id="PF08281"/>
    </source>
</evidence>
<dbReference type="InterPro" id="IPR014284">
    <property type="entry name" value="RNA_pol_sigma-70_dom"/>
</dbReference>
<evidence type="ECO:0000256" key="4">
    <source>
        <dbReference type="ARBA" id="ARBA00023125"/>
    </source>
</evidence>
<dbReference type="InterPro" id="IPR013249">
    <property type="entry name" value="RNA_pol_sigma70_r4_t2"/>
</dbReference>
<organism evidence="9 10">
    <name type="scientific">Halalkalibacter oceani</name>
    <dbReference type="NCBI Taxonomy" id="1653776"/>
    <lineage>
        <taxon>Bacteria</taxon>
        <taxon>Bacillati</taxon>
        <taxon>Bacillota</taxon>
        <taxon>Bacilli</taxon>
        <taxon>Bacillales</taxon>
        <taxon>Bacillaceae</taxon>
        <taxon>Halalkalibacter</taxon>
    </lineage>
</organism>
<evidence type="ECO:0000313" key="10">
    <source>
        <dbReference type="Proteomes" id="UP001139179"/>
    </source>
</evidence>
<sequence>MGRQEAYSELYERTVQDVYKTVHFLSDNKTDVDDIVQDSFIQAFKALDKYDMERPFKPWLLGIAIKQVHAYRRKKWMRLRTIRRVEEQEIGKESLLYNQADERLANDDLFRSIEQLPFKLKQVVILHYLNDYSQEVVAGILDIPLGTVKSRVHAALKKLRQKEEIRQNDAKKVRNVQ</sequence>
<gene>
    <name evidence="9" type="ORF">M3202_11770</name>
</gene>
<evidence type="ECO:0000256" key="5">
    <source>
        <dbReference type="ARBA" id="ARBA00023163"/>
    </source>
</evidence>